<evidence type="ECO:0000256" key="4">
    <source>
        <dbReference type="ARBA" id="ARBA00023159"/>
    </source>
</evidence>
<dbReference type="CDD" id="cd08434">
    <property type="entry name" value="PBP2_GltC_like"/>
    <property type="match status" value="1"/>
</dbReference>
<feature type="domain" description="HTH lysR-type" evidence="6">
    <location>
        <begin position="1"/>
        <end position="58"/>
    </location>
</feature>
<dbReference type="Proteomes" id="UP000198677">
    <property type="component" value="Unassembled WGS sequence"/>
</dbReference>
<dbReference type="InterPro" id="IPR036390">
    <property type="entry name" value="WH_DNA-bd_sf"/>
</dbReference>
<dbReference type="SUPFAM" id="SSF53850">
    <property type="entry name" value="Periplasmic binding protein-like II"/>
    <property type="match status" value="1"/>
</dbReference>
<dbReference type="GO" id="GO:0032993">
    <property type="term" value="C:protein-DNA complex"/>
    <property type="evidence" value="ECO:0007669"/>
    <property type="project" value="TreeGrafter"/>
</dbReference>
<dbReference type="PROSITE" id="PS50931">
    <property type="entry name" value="HTH_LYSR"/>
    <property type="match status" value="1"/>
</dbReference>
<dbReference type="Gene3D" id="3.40.190.290">
    <property type="match status" value="1"/>
</dbReference>
<dbReference type="EMBL" id="FOAW01000030">
    <property type="protein sequence ID" value="SEM28538.1"/>
    <property type="molecule type" value="Genomic_DNA"/>
</dbReference>
<evidence type="ECO:0000259" key="6">
    <source>
        <dbReference type="PROSITE" id="PS50931"/>
    </source>
</evidence>
<dbReference type="FunFam" id="1.10.10.10:FF:000001">
    <property type="entry name" value="LysR family transcriptional regulator"/>
    <property type="match status" value="1"/>
</dbReference>
<gene>
    <name evidence="7" type="ORF">SAMN05444583_13051</name>
</gene>
<dbReference type="InterPro" id="IPR000847">
    <property type="entry name" value="LysR_HTH_N"/>
</dbReference>
<evidence type="ECO:0000313" key="8">
    <source>
        <dbReference type="Proteomes" id="UP000198677"/>
    </source>
</evidence>
<proteinExistence type="inferred from homology"/>
<dbReference type="Pfam" id="PF03466">
    <property type="entry name" value="LysR_substrate"/>
    <property type="match status" value="1"/>
</dbReference>
<keyword evidence="3 7" id="KW-0238">DNA-binding</keyword>
<organism evidence="7 8">
    <name type="scientific">Rhodococcus maanshanensis</name>
    <dbReference type="NCBI Taxonomy" id="183556"/>
    <lineage>
        <taxon>Bacteria</taxon>
        <taxon>Bacillati</taxon>
        <taxon>Actinomycetota</taxon>
        <taxon>Actinomycetes</taxon>
        <taxon>Mycobacteriales</taxon>
        <taxon>Nocardiaceae</taxon>
        <taxon>Rhodococcus</taxon>
    </lineage>
</organism>
<dbReference type="GO" id="GO:0003700">
    <property type="term" value="F:DNA-binding transcription factor activity"/>
    <property type="evidence" value="ECO:0007669"/>
    <property type="project" value="InterPro"/>
</dbReference>
<reference evidence="8" key="1">
    <citation type="submission" date="2016-10" db="EMBL/GenBank/DDBJ databases">
        <authorList>
            <person name="Varghese N."/>
            <person name="Submissions S."/>
        </authorList>
    </citation>
    <scope>NUCLEOTIDE SEQUENCE [LARGE SCALE GENOMIC DNA]</scope>
    <source>
        <strain evidence="8">DSM 44675</strain>
    </source>
</reference>
<dbReference type="GO" id="GO:0003677">
    <property type="term" value="F:DNA binding"/>
    <property type="evidence" value="ECO:0007669"/>
    <property type="project" value="UniProtKB-KW"/>
</dbReference>
<dbReference type="OrthoDB" id="9803735at2"/>
<dbReference type="Gene3D" id="1.10.10.10">
    <property type="entry name" value="Winged helix-like DNA-binding domain superfamily/Winged helix DNA-binding domain"/>
    <property type="match status" value="1"/>
</dbReference>
<dbReference type="PANTHER" id="PTHR30346">
    <property type="entry name" value="TRANSCRIPTIONAL DUAL REGULATOR HCAR-RELATED"/>
    <property type="match status" value="1"/>
</dbReference>
<keyword evidence="8" id="KW-1185">Reference proteome</keyword>
<dbReference type="AlphaFoldDB" id="A0A1H7X5X7"/>
<evidence type="ECO:0000256" key="5">
    <source>
        <dbReference type="ARBA" id="ARBA00023163"/>
    </source>
</evidence>
<evidence type="ECO:0000256" key="3">
    <source>
        <dbReference type="ARBA" id="ARBA00023125"/>
    </source>
</evidence>
<name>A0A1H7X5X7_9NOCA</name>
<keyword evidence="5" id="KW-0804">Transcription</keyword>
<dbReference type="RefSeq" id="WP_072751532.1">
    <property type="nucleotide sequence ID" value="NZ_FOAW01000030.1"/>
</dbReference>
<keyword evidence="2" id="KW-0805">Transcription regulation</keyword>
<dbReference type="PRINTS" id="PR00039">
    <property type="entry name" value="HTHLYSR"/>
</dbReference>
<evidence type="ECO:0000313" key="7">
    <source>
        <dbReference type="EMBL" id="SEM28538.1"/>
    </source>
</evidence>
<evidence type="ECO:0000256" key="2">
    <source>
        <dbReference type="ARBA" id="ARBA00023015"/>
    </source>
</evidence>
<evidence type="ECO:0000256" key="1">
    <source>
        <dbReference type="ARBA" id="ARBA00009437"/>
    </source>
</evidence>
<keyword evidence="4" id="KW-0010">Activator</keyword>
<dbReference type="SUPFAM" id="SSF46785">
    <property type="entry name" value="Winged helix' DNA-binding domain"/>
    <property type="match status" value="1"/>
</dbReference>
<dbReference type="Pfam" id="PF00126">
    <property type="entry name" value="HTH_1"/>
    <property type="match status" value="1"/>
</dbReference>
<dbReference type="InterPro" id="IPR005119">
    <property type="entry name" value="LysR_subst-bd"/>
</dbReference>
<dbReference type="InterPro" id="IPR036388">
    <property type="entry name" value="WH-like_DNA-bd_sf"/>
</dbReference>
<sequence>MLSADLNWFVVLAEEGQVTSAADILRLSQPTLSRRLARLERQLGVELFDRHGRRLRLNQHGRLMFEHASRALRELTSAEERIAAMTSPSAGTVRLDFLHSFGTWLIPDLIRGFRAEAPQVRFALHQGAAGLLGERVKSGDADLAVVSPRPDAADLQWLLLSRQPLALAVPTGHRLAGRAAIGLGDAADEPFIAMHPDFGMRRLLDEATEGAGFTPEIVFESSELATTTGLVSAGLGVALVPVAQGARWPDGIVVIPIRGARAAREIGMIWVRDRPLTPPVRRFRDFVARRA</sequence>
<protein>
    <submittedName>
        <fullName evidence="7">DNA-binding transcriptional regulator, LysR family</fullName>
    </submittedName>
</protein>
<comment type="similarity">
    <text evidence="1">Belongs to the LysR transcriptional regulatory family.</text>
</comment>
<accession>A0A1H7X5X7</accession>
<dbReference type="PANTHER" id="PTHR30346:SF28">
    <property type="entry name" value="HTH-TYPE TRANSCRIPTIONAL REGULATOR CYNR"/>
    <property type="match status" value="1"/>
</dbReference>